<gene>
    <name evidence="1" type="ORF">CRHIZ90672A_00015334</name>
</gene>
<protein>
    <submittedName>
        <fullName evidence="1">Uncharacterized protein</fullName>
    </submittedName>
</protein>
<keyword evidence="2" id="KW-1185">Reference proteome</keyword>
<accession>A0A9N9W3M1</accession>
<dbReference type="AlphaFoldDB" id="A0A9N9W3M1"/>
<sequence length="123" mass="13968">MVLNLLYNPNHNYRLSTQTNSTGKKLHTITQEQVQDYTTCCSCIRCLHQLIVHRLRESTGNVYGLPPAFEVDQTDLAYPKQTQDSPDEIEEFSDADFLTARIKLTTIQIRNLNSASHIGLDDA</sequence>
<organism evidence="1 2">
    <name type="scientific">Clonostachys rhizophaga</name>
    <dbReference type="NCBI Taxonomy" id="160324"/>
    <lineage>
        <taxon>Eukaryota</taxon>
        <taxon>Fungi</taxon>
        <taxon>Dikarya</taxon>
        <taxon>Ascomycota</taxon>
        <taxon>Pezizomycotina</taxon>
        <taxon>Sordariomycetes</taxon>
        <taxon>Hypocreomycetidae</taxon>
        <taxon>Hypocreales</taxon>
        <taxon>Bionectriaceae</taxon>
        <taxon>Clonostachys</taxon>
    </lineage>
</organism>
<dbReference type="EMBL" id="CABFNQ020000766">
    <property type="protein sequence ID" value="CAH0042241.1"/>
    <property type="molecule type" value="Genomic_DNA"/>
</dbReference>
<proteinExistence type="predicted"/>
<name>A0A9N9W3M1_9HYPO</name>
<reference evidence="1" key="1">
    <citation type="submission" date="2021-10" db="EMBL/GenBank/DDBJ databases">
        <authorList>
            <person name="Piombo E."/>
        </authorList>
    </citation>
    <scope>NUCLEOTIDE SEQUENCE</scope>
</reference>
<comment type="caution">
    <text evidence="1">The sequence shown here is derived from an EMBL/GenBank/DDBJ whole genome shotgun (WGS) entry which is preliminary data.</text>
</comment>
<evidence type="ECO:0000313" key="1">
    <source>
        <dbReference type="EMBL" id="CAH0042241.1"/>
    </source>
</evidence>
<evidence type="ECO:0000313" key="2">
    <source>
        <dbReference type="Proteomes" id="UP000696573"/>
    </source>
</evidence>
<dbReference type="Proteomes" id="UP000696573">
    <property type="component" value="Unassembled WGS sequence"/>
</dbReference>